<gene>
    <name evidence="2" type="ORF">WH47_06243</name>
</gene>
<evidence type="ECO:0000313" key="3">
    <source>
        <dbReference type="Proteomes" id="UP000053825"/>
    </source>
</evidence>
<dbReference type="AlphaFoldDB" id="A0A0L7RJP9"/>
<name>A0A0L7RJP9_9HYME</name>
<dbReference type="OrthoDB" id="6150133at2759"/>
<proteinExistence type="predicted"/>
<organism evidence="2 3">
    <name type="scientific">Habropoda laboriosa</name>
    <dbReference type="NCBI Taxonomy" id="597456"/>
    <lineage>
        <taxon>Eukaryota</taxon>
        <taxon>Metazoa</taxon>
        <taxon>Ecdysozoa</taxon>
        <taxon>Arthropoda</taxon>
        <taxon>Hexapoda</taxon>
        <taxon>Insecta</taxon>
        <taxon>Pterygota</taxon>
        <taxon>Neoptera</taxon>
        <taxon>Endopterygota</taxon>
        <taxon>Hymenoptera</taxon>
        <taxon>Apocrita</taxon>
        <taxon>Aculeata</taxon>
        <taxon>Apoidea</taxon>
        <taxon>Anthophila</taxon>
        <taxon>Apidae</taxon>
        <taxon>Habropoda</taxon>
    </lineage>
</organism>
<dbReference type="Proteomes" id="UP000053825">
    <property type="component" value="Unassembled WGS sequence"/>
</dbReference>
<feature type="compositionally biased region" description="Basic and acidic residues" evidence="1">
    <location>
        <begin position="42"/>
        <end position="52"/>
    </location>
</feature>
<dbReference type="EMBL" id="KQ414578">
    <property type="protein sequence ID" value="KOC71182.1"/>
    <property type="molecule type" value="Genomic_DNA"/>
</dbReference>
<protein>
    <submittedName>
        <fullName evidence="2">Uncharacterized protein</fullName>
    </submittedName>
</protein>
<evidence type="ECO:0000313" key="2">
    <source>
        <dbReference type="EMBL" id="KOC71182.1"/>
    </source>
</evidence>
<reference evidence="2 3" key="1">
    <citation type="submission" date="2015-07" db="EMBL/GenBank/DDBJ databases">
        <title>The genome of Habropoda laboriosa.</title>
        <authorList>
            <person name="Pan H."/>
            <person name="Kapheim K."/>
        </authorList>
    </citation>
    <scope>NUCLEOTIDE SEQUENCE [LARGE SCALE GENOMIC DNA]</scope>
    <source>
        <strain evidence="2">0110345459</strain>
    </source>
</reference>
<accession>A0A0L7RJP9</accession>
<keyword evidence="3" id="KW-1185">Reference proteome</keyword>
<feature type="compositionally biased region" description="Basic and acidic residues" evidence="1">
    <location>
        <begin position="18"/>
        <end position="34"/>
    </location>
</feature>
<sequence>MGTKTIEKRRTKYKSKNKYNDKKKERSDRTRKNDEEEIEVDDEKKEKLKEPQRVSEDVQKMFISASDPYDTPLKWWEIEPVKYAINYPPVKFRLERIMRTHIVRLTDRKYILTLMAKIKEYNEEQQKIRIEKRKISPPSIISRLLKISAKMLAKKLHDPRQQKLKLYV</sequence>
<evidence type="ECO:0000256" key="1">
    <source>
        <dbReference type="SAM" id="MobiDB-lite"/>
    </source>
</evidence>
<feature type="region of interest" description="Disordered" evidence="1">
    <location>
        <begin position="1"/>
        <end position="52"/>
    </location>
</feature>